<keyword evidence="1" id="KW-0472">Membrane</keyword>
<keyword evidence="3" id="KW-1185">Reference proteome</keyword>
<feature type="transmembrane region" description="Helical" evidence="1">
    <location>
        <begin position="124"/>
        <end position="145"/>
    </location>
</feature>
<dbReference type="AlphaFoldDB" id="A0A251RYE3"/>
<keyword evidence="1" id="KW-0812">Transmembrane</keyword>
<reference evidence="3" key="1">
    <citation type="journal article" date="2017" name="Nature">
        <title>The sunflower genome provides insights into oil metabolism, flowering and Asterid evolution.</title>
        <authorList>
            <person name="Badouin H."/>
            <person name="Gouzy J."/>
            <person name="Grassa C.J."/>
            <person name="Murat F."/>
            <person name="Staton S.E."/>
            <person name="Cottret L."/>
            <person name="Lelandais-Briere C."/>
            <person name="Owens G.L."/>
            <person name="Carrere S."/>
            <person name="Mayjonade B."/>
            <person name="Legrand L."/>
            <person name="Gill N."/>
            <person name="Kane N.C."/>
            <person name="Bowers J.E."/>
            <person name="Hubner S."/>
            <person name="Bellec A."/>
            <person name="Berard A."/>
            <person name="Berges H."/>
            <person name="Blanchet N."/>
            <person name="Boniface M.C."/>
            <person name="Brunel D."/>
            <person name="Catrice O."/>
            <person name="Chaidir N."/>
            <person name="Claudel C."/>
            <person name="Donnadieu C."/>
            <person name="Faraut T."/>
            <person name="Fievet G."/>
            <person name="Helmstetter N."/>
            <person name="King M."/>
            <person name="Knapp S.J."/>
            <person name="Lai Z."/>
            <person name="Le Paslier M.C."/>
            <person name="Lippi Y."/>
            <person name="Lorenzon L."/>
            <person name="Mandel J.R."/>
            <person name="Marage G."/>
            <person name="Marchand G."/>
            <person name="Marquand E."/>
            <person name="Bret-Mestries E."/>
            <person name="Morien E."/>
            <person name="Nambeesan S."/>
            <person name="Nguyen T."/>
            <person name="Pegot-Espagnet P."/>
            <person name="Pouilly N."/>
            <person name="Raftis F."/>
            <person name="Sallet E."/>
            <person name="Schiex T."/>
            <person name="Thomas J."/>
            <person name="Vandecasteele C."/>
            <person name="Vares D."/>
            <person name="Vear F."/>
            <person name="Vautrin S."/>
            <person name="Crespi M."/>
            <person name="Mangin B."/>
            <person name="Burke J.M."/>
            <person name="Salse J."/>
            <person name="Munos S."/>
            <person name="Vincourt P."/>
            <person name="Rieseberg L.H."/>
            <person name="Langlade N.B."/>
        </authorList>
    </citation>
    <scope>NUCLEOTIDE SEQUENCE [LARGE SCALE GENOMIC DNA]</scope>
    <source>
        <strain evidence="3">cv. SF193</strain>
    </source>
</reference>
<dbReference type="Proteomes" id="UP000215914">
    <property type="component" value="Chromosome 16"/>
</dbReference>
<dbReference type="InParanoid" id="A0A251RYE3"/>
<name>A0A251RYE3_HELAN</name>
<sequence length="203" mass="22579">MINHRPLVEVTYRLDDGKPGAAAAIAVDADQVFLKCLQTTRSPAGFDSIVKMRRGAVNPIAMLARHLNIPTFLDHAFNITDKFVELRWLCFNAVKSIMRQVMHDATGVRLLAARQVDGCYFSGVIYSIMAVVVGGSRILFFDFGIQDLSRSLKSKIKAAHSYAFPDSSRLVALDERPNLEELADEAWFWGAFGLYAFISMESG</sequence>
<accession>A0A251RYE3</accession>
<evidence type="ECO:0000256" key="1">
    <source>
        <dbReference type="SAM" id="Phobius"/>
    </source>
</evidence>
<dbReference type="EMBL" id="CM007905">
    <property type="protein sequence ID" value="OTF91408.1"/>
    <property type="molecule type" value="Genomic_DNA"/>
</dbReference>
<evidence type="ECO:0000313" key="3">
    <source>
        <dbReference type="Proteomes" id="UP000215914"/>
    </source>
</evidence>
<protein>
    <submittedName>
        <fullName evidence="2">Uncharacterized protein</fullName>
    </submittedName>
</protein>
<organism evidence="2 3">
    <name type="scientific">Helianthus annuus</name>
    <name type="common">Common sunflower</name>
    <dbReference type="NCBI Taxonomy" id="4232"/>
    <lineage>
        <taxon>Eukaryota</taxon>
        <taxon>Viridiplantae</taxon>
        <taxon>Streptophyta</taxon>
        <taxon>Embryophyta</taxon>
        <taxon>Tracheophyta</taxon>
        <taxon>Spermatophyta</taxon>
        <taxon>Magnoliopsida</taxon>
        <taxon>eudicotyledons</taxon>
        <taxon>Gunneridae</taxon>
        <taxon>Pentapetalae</taxon>
        <taxon>asterids</taxon>
        <taxon>campanulids</taxon>
        <taxon>Asterales</taxon>
        <taxon>Asteraceae</taxon>
        <taxon>Asteroideae</taxon>
        <taxon>Heliantheae alliance</taxon>
        <taxon>Heliantheae</taxon>
        <taxon>Helianthus</taxon>
    </lineage>
</organism>
<proteinExistence type="predicted"/>
<evidence type="ECO:0000313" key="2">
    <source>
        <dbReference type="EMBL" id="OTF91408.1"/>
    </source>
</evidence>
<keyword evidence="1" id="KW-1133">Transmembrane helix</keyword>
<gene>
    <name evidence="2" type="ORF">HannXRQ_Chr16g0510401</name>
</gene>